<dbReference type="EMBL" id="VOBL01000012">
    <property type="protein sequence ID" value="KAA0976077.1"/>
    <property type="molecule type" value="Genomic_DNA"/>
</dbReference>
<sequence>MHSIELIEISITLIWVSVCVDSVQWFGAPNAIVPCHSHFHRWVWSLACAIRRVARALPKNHSGLNDSAQRKWFPEVLGDLSISAISAGCSAAAVSCAGSMLVIIQVAARAGLDKAQTAFWVWAVSGGSGDVARLLSSSARASIVVD</sequence>
<reference evidence="1 2" key="1">
    <citation type="submission" date="2019-07" db="EMBL/GenBank/DDBJ databases">
        <title>Analysis of the biochemical properties, biological activity and biotechnological potential of siderophores and biosurfactants produced by Antarctic psychrotolerant bacteria.</title>
        <authorList>
            <person name="Styczynski M."/>
            <person name="Krucon T."/>
            <person name="Decewicz P."/>
            <person name="Dziewit L."/>
        </authorList>
    </citation>
    <scope>NUCLEOTIDE SEQUENCE [LARGE SCALE GENOMIC DNA]</scope>
    <source>
        <strain evidence="1 2">ANT_H27</strain>
    </source>
</reference>
<organism evidence="1 2">
    <name type="scientific">Paeniglutamicibacter gangotriensis</name>
    <dbReference type="NCBI Taxonomy" id="254787"/>
    <lineage>
        <taxon>Bacteria</taxon>
        <taxon>Bacillati</taxon>
        <taxon>Actinomycetota</taxon>
        <taxon>Actinomycetes</taxon>
        <taxon>Micrococcales</taxon>
        <taxon>Micrococcaceae</taxon>
        <taxon>Paeniglutamicibacter</taxon>
    </lineage>
</organism>
<proteinExistence type="predicted"/>
<name>A0A5B0EAM4_9MICC</name>
<dbReference type="AlphaFoldDB" id="A0A5B0EAM4"/>
<dbReference type="GO" id="GO:0042925">
    <property type="term" value="F:benzoate transmembrane transporter activity"/>
    <property type="evidence" value="ECO:0007669"/>
    <property type="project" value="InterPro"/>
</dbReference>
<dbReference type="GO" id="GO:0016020">
    <property type="term" value="C:membrane"/>
    <property type="evidence" value="ECO:0007669"/>
    <property type="project" value="InterPro"/>
</dbReference>
<evidence type="ECO:0000313" key="2">
    <source>
        <dbReference type="Proteomes" id="UP000323856"/>
    </source>
</evidence>
<gene>
    <name evidence="1" type="ORF">FQ154_12270</name>
</gene>
<protein>
    <submittedName>
        <fullName evidence="1">Uncharacterized protein</fullName>
    </submittedName>
</protein>
<comment type="caution">
    <text evidence="1">The sequence shown here is derived from an EMBL/GenBank/DDBJ whole genome shotgun (WGS) entry which is preliminary data.</text>
</comment>
<accession>A0A5B0EAM4</accession>
<dbReference type="Proteomes" id="UP000323856">
    <property type="component" value="Unassembled WGS sequence"/>
</dbReference>
<dbReference type="Pfam" id="PF03594">
    <property type="entry name" value="BenE"/>
    <property type="match status" value="1"/>
</dbReference>
<evidence type="ECO:0000313" key="1">
    <source>
        <dbReference type="EMBL" id="KAA0976077.1"/>
    </source>
</evidence>
<dbReference type="InterPro" id="IPR004711">
    <property type="entry name" value="Benzoate_Transporter"/>
</dbReference>